<gene>
    <name evidence="9" type="ORF">CDN99_25265</name>
</gene>
<evidence type="ECO:0000256" key="6">
    <source>
        <dbReference type="ARBA" id="ARBA00022840"/>
    </source>
</evidence>
<dbReference type="PROSITE" id="PS00108">
    <property type="entry name" value="PROTEIN_KINASE_ST"/>
    <property type="match status" value="1"/>
</dbReference>
<proteinExistence type="predicted"/>
<dbReference type="GO" id="GO:0004674">
    <property type="term" value="F:protein serine/threonine kinase activity"/>
    <property type="evidence" value="ECO:0007669"/>
    <property type="project" value="UniProtKB-KW"/>
</dbReference>
<evidence type="ECO:0000256" key="5">
    <source>
        <dbReference type="ARBA" id="ARBA00022777"/>
    </source>
</evidence>
<evidence type="ECO:0000313" key="10">
    <source>
        <dbReference type="Proteomes" id="UP000197468"/>
    </source>
</evidence>
<feature type="domain" description="Protein kinase" evidence="8">
    <location>
        <begin position="16"/>
        <end position="285"/>
    </location>
</feature>
<name>A0A246IU72_9BURK</name>
<sequence>MTQDRSLAHPRRIGKYLVRGVLGEGAMGIVYEALDPDIQRTVAIKVIHRRLTEASDDGPGVASAGARFRNEARAVGRIVHPGVVTIHDFGEGVADAGPFSYLVMEKVNGVALDQWLRDHEVPPLAWSLAVMDQLLDALSCAHAQGVWHRDIKPGNLLVTDDGRIKLTDFGIARIVDRQLTQALALIGTPGYMAPEQYQGGPVDQRADLFACGVLLYRLLTGRAPFSGTPQALMYQVLHQNPPRPTALRPDVLPPVVDAVLARAMARRPENRFASAAEMRAALARIARAARLATRAPPDRTVAVHRPDARDVARAVPAPSPRPARTEGLLDAARVARVELALATHIGPIARHFVRRDLSRCDSIEALAHSLARHIDALPARDQFLASAVES</sequence>
<dbReference type="Gene3D" id="3.30.200.20">
    <property type="entry name" value="Phosphorylase Kinase, domain 1"/>
    <property type="match status" value="1"/>
</dbReference>
<dbReference type="GO" id="GO:0005524">
    <property type="term" value="F:ATP binding"/>
    <property type="evidence" value="ECO:0007669"/>
    <property type="project" value="UniProtKB-UniRule"/>
</dbReference>
<dbReference type="RefSeq" id="WP_088388037.1">
    <property type="nucleotide sequence ID" value="NZ_NIOF01000019.1"/>
</dbReference>
<dbReference type="AlphaFoldDB" id="A0A246IU72"/>
<keyword evidence="3" id="KW-0808">Transferase</keyword>
<keyword evidence="10" id="KW-1185">Reference proteome</keyword>
<dbReference type="InterPro" id="IPR058395">
    <property type="entry name" value="DUF8082"/>
</dbReference>
<comment type="caution">
    <text evidence="9">The sequence shown here is derived from an EMBL/GenBank/DDBJ whole genome shotgun (WGS) entry which is preliminary data.</text>
</comment>
<dbReference type="Proteomes" id="UP000197468">
    <property type="component" value="Unassembled WGS sequence"/>
</dbReference>
<dbReference type="PROSITE" id="PS50011">
    <property type="entry name" value="PROTEIN_KINASE_DOM"/>
    <property type="match status" value="1"/>
</dbReference>
<evidence type="ECO:0000256" key="1">
    <source>
        <dbReference type="ARBA" id="ARBA00012513"/>
    </source>
</evidence>
<dbReference type="FunFam" id="1.10.510.10:FF:000021">
    <property type="entry name" value="Serine/threonine protein kinase"/>
    <property type="match status" value="1"/>
</dbReference>
<keyword evidence="4 7" id="KW-0547">Nucleotide-binding</keyword>
<keyword evidence="5" id="KW-0418">Kinase</keyword>
<accession>A0A246IU72</accession>
<dbReference type="CDD" id="cd14014">
    <property type="entry name" value="STKc_PknB_like"/>
    <property type="match status" value="1"/>
</dbReference>
<dbReference type="InterPro" id="IPR011009">
    <property type="entry name" value="Kinase-like_dom_sf"/>
</dbReference>
<evidence type="ECO:0000259" key="8">
    <source>
        <dbReference type="PROSITE" id="PS50011"/>
    </source>
</evidence>
<dbReference type="EMBL" id="NIOF01000019">
    <property type="protein sequence ID" value="OWQ83781.1"/>
    <property type="molecule type" value="Genomic_DNA"/>
</dbReference>
<dbReference type="InterPro" id="IPR017441">
    <property type="entry name" value="Protein_kinase_ATP_BS"/>
</dbReference>
<evidence type="ECO:0000256" key="3">
    <source>
        <dbReference type="ARBA" id="ARBA00022679"/>
    </source>
</evidence>
<organism evidence="9 10">
    <name type="scientific">Roseateles aquatilis</name>
    <dbReference type="NCBI Taxonomy" id="431061"/>
    <lineage>
        <taxon>Bacteria</taxon>
        <taxon>Pseudomonadati</taxon>
        <taxon>Pseudomonadota</taxon>
        <taxon>Betaproteobacteria</taxon>
        <taxon>Burkholderiales</taxon>
        <taxon>Sphaerotilaceae</taxon>
        <taxon>Roseateles</taxon>
    </lineage>
</organism>
<dbReference type="InterPro" id="IPR000719">
    <property type="entry name" value="Prot_kinase_dom"/>
</dbReference>
<dbReference type="PANTHER" id="PTHR43289:SF6">
    <property type="entry name" value="SERINE_THREONINE-PROTEIN KINASE NEKL-3"/>
    <property type="match status" value="1"/>
</dbReference>
<dbReference type="PROSITE" id="PS00107">
    <property type="entry name" value="PROTEIN_KINASE_ATP"/>
    <property type="match status" value="1"/>
</dbReference>
<dbReference type="OrthoDB" id="9791419at2"/>
<dbReference type="Gene3D" id="1.10.510.10">
    <property type="entry name" value="Transferase(Phosphotransferase) domain 1"/>
    <property type="match status" value="1"/>
</dbReference>
<evidence type="ECO:0000313" key="9">
    <source>
        <dbReference type="EMBL" id="OWQ83781.1"/>
    </source>
</evidence>
<dbReference type="EC" id="2.7.11.1" evidence="1"/>
<reference evidence="9 10" key="1">
    <citation type="journal article" date="2008" name="Int. J. Syst. Evol. Microbiol.">
        <title>Description of Roseateles aquatilis sp. nov. and Roseateles terrae sp. nov., in the class Betaproteobacteria, and emended description of the genus Roseateles.</title>
        <authorList>
            <person name="Gomila M."/>
            <person name="Bowien B."/>
            <person name="Falsen E."/>
            <person name="Moore E.R."/>
            <person name="Lalucat J."/>
        </authorList>
    </citation>
    <scope>NUCLEOTIDE SEQUENCE [LARGE SCALE GENOMIC DNA]</scope>
    <source>
        <strain evidence="9 10">CCUG 48205</strain>
    </source>
</reference>
<evidence type="ECO:0000256" key="4">
    <source>
        <dbReference type="ARBA" id="ARBA00022741"/>
    </source>
</evidence>
<keyword evidence="6 7" id="KW-0067">ATP-binding</keyword>
<keyword evidence="2" id="KW-0723">Serine/threonine-protein kinase</keyword>
<evidence type="ECO:0000256" key="2">
    <source>
        <dbReference type="ARBA" id="ARBA00022527"/>
    </source>
</evidence>
<dbReference type="Pfam" id="PF26309">
    <property type="entry name" value="DUF8082"/>
    <property type="match status" value="1"/>
</dbReference>
<dbReference type="SMART" id="SM00220">
    <property type="entry name" value="S_TKc"/>
    <property type="match status" value="1"/>
</dbReference>
<protein>
    <recommendedName>
        <fullName evidence="1">non-specific serine/threonine protein kinase</fullName>
        <ecNumber evidence="1">2.7.11.1</ecNumber>
    </recommendedName>
</protein>
<evidence type="ECO:0000256" key="7">
    <source>
        <dbReference type="PROSITE-ProRule" id="PRU10141"/>
    </source>
</evidence>
<dbReference type="InterPro" id="IPR008271">
    <property type="entry name" value="Ser/Thr_kinase_AS"/>
</dbReference>
<dbReference type="Pfam" id="PF00069">
    <property type="entry name" value="Pkinase"/>
    <property type="match status" value="1"/>
</dbReference>
<feature type="binding site" evidence="7">
    <location>
        <position position="45"/>
    </location>
    <ligand>
        <name>ATP</name>
        <dbReference type="ChEBI" id="CHEBI:30616"/>
    </ligand>
</feature>
<dbReference type="SUPFAM" id="SSF56112">
    <property type="entry name" value="Protein kinase-like (PK-like)"/>
    <property type="match status" value="1"/>
</dbReference>
<dbReference type="PANTHER" id="PTHR43289">
    <property type="entry name" value="MITOGEN-ACTIVATED PROTEIN KINASE KINASE KINASE 20-RELATED"/>
    <property type="match status" value="1"/>
</dbReference>